<feature type="transmembrane region" description="Helical" evidence="1">
    <location>
        <begin position="142"/>
        <end position="163"/>
    </location>
</feature>
<gene>
    <name evidence="2" type="ORF">PIIN_07707</name>
</gene>
<accession>G4TR12</accession>
<sequence length="165" mass="18827">MVRTLSSRECQQTILVSAQRAARGFAGLAKTLRQDATPYHKKIRAALQHLVVYPELDDNHACLGWTGDLFFIGSIDLSASSNHEMTSRLFKWNERVWDQFDLYLTSLDQLEAHFTRVAQLLLSGFTFDSQLAHHLVVSRKRAATCLMAMIDHVILVLRVWWIVAS</sequence>
<comment type="caution">
    <text evidence="2">The sequence shown here is derived from an EMBL/GenBank/DDBJ whole genome shotgun (WGS) entry which is preliminary data.</text>
</comment>
<keyword evidence="1" id="KW-0472">Membrane</keyword>
<dbReference type="HOGENOM" id="CLU_1611434_0_0_1"/>
<name>G4TR12_SERID</name>
<proteinExistence type="predicted"/>
<protein>
    <submittedName>
        <fullName evidence="2">Uncharacterized protein</fullName>
    </submittedName>
</protein>
<dbReference type="EMBL" id="CAFZ01000250">
    <property type="protein sequence ID" value="CCA73752.1"/>
    <property type="molecule type" value="Genomic_DNA"/>
</dbReference>
<dbReference type="Proteomes" id="UP000007148">
    <property type="component" value="Unassembled WGS sequence"/>
</dbReference>
<keyword evidence="1" id="KW-0812">Transmembrane</keyword>
<reference evidence="2 3" key="1">
    <citation type="journal article" date="2011" name="PLoS Pathog.">
        <title>Endophytic Life Strategies Decoded by Genome and Transcriptome Analyses of the Mutualistic Root Symbiont Piriformospora indica.</title>
        <authorList>
            <person name="Zuccaro A."/>
            <person name="Lahrmann U."/>
            <person name="Guldener U."/>
            <person name="Langen G."/>
            <person name="Pfiffi S."/>
            <person name="Biedenkopf D."/>
            <person name="Wong P."/>
            <person name="Samans B."/>
            <person name="Grimm C."/>
            <person name="Basiewicz M."/>
            <person name="Murat C."/>
            <person name="Martin F."/>
            <person name="Kogel K.H."/>
        </authorList>
    </citation>
    <scope>NUCLEOTIDE SEQUENCE [LARGE SCALE GENOMIC DNA]</scope>
    <source>
        <strain evidence="2 3">DSM 11827</strain>
    </source>
</reference>
<keyword evidence="3" id="KW-1185">Reference proteome</keyword>
<evidence type="ECO:0000313" key="3">
    <source>
        <dbReference type="Proteomes" id="UP000007148"/>
    </source>
</evidence>
<dbReference type="InParanoid" id="G4TR12"/>
<organism evidence="2 3">
    <name type="scientific">Serendipita indica (strain DSM 11827)</name>
    <name type="common">Root endophyte fungus</name>
    <name type="synonym">Piriformospora indica</name>
    <dbReference type="NCBI Taxonomy" id="1109443"/>
    <lineage>
        <taxon>Eukaryota</taxon>
        <taxon>Fungi</taxon>
        <taxon>Dikarya</taxon>
        <taxon>Basidiomycota</taxon>
        <taxon>Agaricomycotina</taxon>
        <taxon>Agaricomycetes</taxon>
        <taxon>Sebacinales</taxon>
        <taxon>Serendipitaceae</taxon>
        <taxon>Serendipita</taxon>
    </lineage>
</organism>
<keyword evidence="1" id="KW-1133">Transmembrane helix</keyword>
<evidence type="ECO:0000313" key="2">
    <source>
        <dbReference type="EMBL" id="CCA73752.1"/>
    </source>
</evidence>
<evidence type="ECO:0000256" key="1">
    <source>
        <dbReference type="SAM" id="Phobius"/>
    </source>
</evidence>
<dbReference type="AlphaFoldDB" id="G4TR12"/>